<dbReference type="InterPro" id="IPR027417">
    <property type="entry name" value="P-loop_NTPase"/>
</dbReference>
<dbReference type="InterPro" id="IPR055206">
    <property type="entry name" value="DEXQc_SUV3"/>
</dbReference>
<reference evidence="15" key="1">
    <citation type="journal article" date="2017" name="Front. Cell. Infect. Microbiol.">
        <title>The Distinct Transcriptional Response of the Midgut of Amblyomma sculptum and Amblyomma aureolatum Ticks to Rickettsia rickettsii Correlates to Their Differences in Susceptibility to Infection.</title>
        <authorList>
            <person name="Martins L.A."/>
            <person name="Galletti M.F.B.M."/>
            <person name="Ribeiro J.M."/>
            <person name="Fujita A."/>
            <person name="Costa F.B."/>
            <person name="Labruna M.B."/>
            <person name="Daffre S."/>
            <person name="Fogaca A.C."/>
        </authorList>
    </citation>
    <scope>NUCLEOTIDE SEQUENCE</scope>
</reference>
<keyword evidence="6" id="KW-0547">Nucleotide-binding</keyword>
<sequence length="677" mass="76044">MPVPVKVSNNPDDINVGEELTTKLKKEDLLKLLNQFSKRPEVGKWSEENGLDARLFHQAFVSFRRYCMESEQLPADLHIVFSDLLQGGRHLDDLVPYFLQHAKQIFPHLECMEELQKISDLRLPANWYPEARAVQRKVIFHAGPTNSGKTHAALERFQTANSGLYCGPLKMLAVEVFHKANERGTPCDLVTGEERRYALPDCQPAPHVACTVEMATVHTHYDVAVVDEIQMMRDPQRGWAWTRALLGLAAKEIHLCGEAAAVGLVQSLLASLGEELEIRKYKRLTQLVVENRALESLEKIQPGDCVVCFSKSDIYQVSLQIERQGLECAVIYGGLPPGTKLAQAQKFNDPSHTCKVLVATDAIGMGLNLSIGRVIFYSLVKPTLNERGERQLDTISSSQALQIAGRAGRFGSRFEIGRVTTMKPQDLPALKQILAAPVEQIEAAGLHPTAEQIELFAYHLPHATLANLVDIFVSLCKVDASSYFMCNLEGFKFLADMIQHVPLPLRARYVFCCSPINQKMPFVCSMFLKFARQYSRNELLTCQWLGRNIGWPLAVPKSIMDLVHLEAVFDVLDLYLWLSYRFPDLFPDAEAVRAMQQELDLIIQNGVLNITQLLRAGMDSAAEEAEQGERPASAPKLQGKLADRLLAQGLLTKEQLLELQREWQRASPKDRRSKKPK</sequence>
<dbReference type="Gene3D" id="1.20.58.1080">
    <property type="match status" value="1"/>
</dbReference>
<comment type="subcellular location">
    <subcellularLocation>
        <location evidence="3">Mitochondrion</location>
    </subcellularLocation>
</comment>
<dbReference type="InterPro" id="IPR022192">
    <property type="entry name" value="SUV3_C"/>
</dbReference>
<dbReference type="PANTHER" id="PTHR12131:SF1">
    <property type="entry name" value="ATP-DEPENDENT RNA HELICASE SUPV3L1, MITOCHONDRIAL-RELATED"/>
    <property type="match status" value="1"/>
</dbReference>
<dbReference type="GO" id="GO:0003724">
    <property type="term" value="F:RNA helicase activity"/>
    <property type="evidence" value="ECO:0007669"/>
    <property type="project" value="UniProtKB-EC"/>
</dbReference>
<dbReference type="GO" id="GO:0005524">
    <property type="term" value="F:ATP binding"/>
    <property type="evidence" value="ECO:0007669"/>
    <property type="project" value="UniProtKB-KW"/>
</dbReference>
<keyword evidence="7" id="KW-0378">Hydrolase</keyword>
<dbReference type="InterPro" id="IPR041453">
    <property type="entry name" value="Suv3_N"/>
</dbReference>
<dbReference type="PANTHER" id="PTHR12131">
    <property type="entry name" value="ATP-DEPENDENT RNA AND DNA HELICASE"/>
    <property type="match status" value="1"/>
</dbReference>
<comment type="cofactor">
    <cofactor evidence="2">
        <name>Mg(2+)</name>
        <dbReference type="ChEBI" id="CHEBI:18420"/>
    </cofactor>
</comment>
<dbReference type="Pfam" id="PF00271">
    <property type="entry name" value="Helicase_C"/>
    <property type="match status" value="1"/>
</dbReference>
<dbReference type="PROSITE" id="PS51194">
    <property type="entry name" value="HELICASE_CTER"/>
    <property type="match status" value="1"/>
</dbReference>
<dbReference type="GO" id="GO:0000965">
    <property type="term" value="P:mitochondrial RNA 3'-end processing"/>
    <property type="evidence" value="ECO:0007669"/>
    <property type="project" value="TreeGrafter"/>
</dbReference>
<keyword evidence="9" id="KW-0067">ATP-binding</keyword>
<dbReference type="EC" id="3.6.4.13" evidence="5"/>
<evidence type="ECO:0000256" key="5">
    <source>
        <dbReference type="ARBA" id="ARBA00012552"/>
    </source>
</evidence>
<evidence type="ECO:0000259" key="14">
    <source>
        <dbReference type="PROSITE" id="PS51194"/>
    </source>
</evidence>
<dbReference type="GO" id="GO:0016787">
    <property type="term" value="F:hydrolase activity"/>
    <property type="evidence" value="ECO:0007669"/>
    <property type="project" value="UniProtKB-KW"/>
</dbReference>
<dbReference type="FunFam" id="1.20.58.1080:FF:000001">
    <property type="entry name" value="ATP-dependent RNA helicase SUPV3L1, mitochondrial"/>
    <property type="match status" value="1"/>
</dbReference>
<accession>A0A1E1XAA6</accession>
<evidence type="ECO:0000256" key="6">
    <source>
        <dbReference type="ARBA" id="ARBA00022741"/>
    </source>
</evidence>
<dbReference type="FunFam" id="3.40.50.300:FF:000269">
    <property type="entry name" value="ATP-dependent RNA helicase SUPV3L1, mitochondrial"/>
    <property type="match status" value="1"/>
</dbReference>
<evidence type="ECO:0000256" key="10">
    <source>
        <dbReference type="ARBA" id="ARBA00022946"/>
    </source>
</evidence>
<dbReference type="GO" id="GO:0045025">
    <property type="term" value="C:mitochondrial degradosome"/>
    <property type="evidence" value="ECO:0007669"/>
    <property type="project" value="TreeGrafter"/>
</dbReference>
<dbReference type="Pfam" id="PF18147">
    <property type="entry name" value="Suv3_C_1"/>
    <property type="match status" value="1"/>
</dbReference>
<keyword evidence="11" id="KW-0496">Mitochondrion</keyword>
<evidence type="ECO:0000313" key="15">
    <source>
        <dbReference type="EMBL" id="JAT96174.1"/>
    </source>
</evidence>
<dbReference type="SUPFAM" id="SSF52540">
    <property type="entry name" value="P-loop containing nucleoside triphosphate hydrolases"/>
    <property type="match status" value="2"/>
</dbReference>
<evidence type="ECO:0000256" key="8">
    <source>
        <dbReference type="ARBA" id="ARBA00022806"/>
    </source>
</evidence>
<evidence type="ECO:0000256" key="1">
    <source>
        <dbReference type="ARBA" id="ARBA00001936"/>
    </source>
</evidence>
<feature type="domain" description="Helicase C-terminal" evidence="14">
    <location>
        <begin position="292"/>
        <end position="457"/>
    </location>
</feature>
<comment type="similarity">
    <text evidence="4">Belongs to the helicase family.</text>
</comment>
<dbReference type="CDD" id="cd17913">
    <property type="entry name" value="DEXQc_Suv3"/>
    <property type="match status" value="1"/>
</dbReference>
<proteinExistence type="evidence at transcript level"/>
<dbReference type="Gene3D" id="1.20.272.40">
    <property type="match status" value="1"/>
</dbReference>
<dbReference type="Pfam" id="PF18114">
    <property type="entry name" value="Suv3_N"/>
    <property type="match status" value="1"/>
</dbReference>
<dbReference type="InterPro" id="IPR001650">
    <property type="entry name" value="Helicase_C-like"/>
</dbReference>
<dbReference type="Pfam" id="PF22527">
    <property type="entry name" value="DEXQc_Suv3"/>
    <property type="match status" value="1"/>
</dbReference>
<evidence type="ECO:0000256" key="11">
    <source>
        <dbReference type="ARBA" id="ARBA00023128"/>
    </source>
</evidence>
<dbReference type="InterPro" id="IPR044774">
    <property type="entry name" value="Suv3_DEXQc"/>
</dbReference>
<dbReference type="CDD" id="cd18805">
    <property type="entry name" value="SF2_C_suv3"/>
    <property type="match status" value="1"/>
</dbReference>
<keyword evidence="10" id="KW-0809">Transit peptide</keyword>
<evidence type="ECO:0000256" key="3">
    <source>
        <dbReference type="ARBA" id="ARBA00004173"/>
    </source>
</evidence>
<dbReference type="EMBL" id="GFAC01003014">
    <property type="protein sequence ID" value="JAT96174.1"/>
    <property type="molecule type" value="mRNA"/>
</dbReference>
<dbReference type="Gene3D" id="3.40.50.300">
    <property type="entry name" value="P-loop containing nucleotide triphosphate hydrolases"/>
    <property type="match status" value="2"/>
</dbReference>
<evidence type="ECO:0000256" key="9">
    <source>
        <dbReference type="ARBA" id="ARBA00022840"/>
    </source>
</evidence>
<comment type="catalytic activity">
    <reaction evidence="12">
        <text>ATP + H2O = ADP + phosphate + H(+)</text>
        <dbReference type="Rhea" id="RHEA:13065"/>
        <dbReference type="ChEBI" id="CHEBI:15377"/>
        <dbReference type="ChEBI" id="CHEBI:15378"/>
        <dbReference type="ChEBI" id="CHEBI:30616"/>
        <dbReference type="ChEBI" id="CHEBI:43474"/>
        <dbReference type="ChEBI" id="CHEBI:456216"/>
        <dbReference type="EC" id="3.6.4.13"/>
    </reaction>
</comment>
<keyword evidence="8 15" id="KW-0347">Helicase</keyword>
<dbReference type="FunFam" id="3.40.50.300:FF:000446">
    <property type="entry name" value="ATP-dependent RNA helicase SUPV3L1, mitochondrial"/>
    <property type="match status" value="1"/>
</dbReference>
<evidence type="ECO:0000256" key="13">
    <source>
        <dbReference type="ARBA" id="ARBA00069703"/>
    </source>
</evidence>
<protein>
    <recommendedName>
        <fullName evidence="13">ATP-dependent RNA helicase SUV3 homolog, mitochondrial</fullName>
        <ecNumber evidence="5">3.6.4.13</ecNumber>
    </recommendedName>
</protein>
<dbReference type="InterPro" id="IPR050699">
    <property type="entry name" value="RNA-DNA_Helicase"/>
</dbReference>
<evidence type="ECO:0000256" key="4">
    <source>
        <dbReference type="ARBA" id="ARBA00008708"/>
    </source>
</evidence>
<dbReference type="Pfam" id="PF12513">
    <property type="entry name" value="SUV3_C"/>
    <property type="match status" value="1"/>
</dbReference>
<evidence type="ECO:0000256" key="7">
    <source>
        <dbReference type="ARBA" id="ARBA00022801"/>
    </source>
</evidence>
<dbReference type="Gene3D" id="1.10.1740.140">
    <property type="match status" value="1"/>
</dbReference>
<dbReference type="SMART" id="SM00490">
    <property type="entry name" value="HELICc"/>
    <property type="match status" value="1"/>
</dbReference>
<evidence type="ECO:0000256" key="12">
    <source>
        <dbReference type="ARBA" id="ARBA00047984"/>
    </source>
</evidence>
<evidence type="ECO:0000256" key="2">
    <source>
        <dbReference type="ARBA" id="ARBA00001946"/>
    </source>
</evidence>
<name>A0A1E1XAA6_9ACAR</name>
<comment type="cofactor">
    <cofactor evidence="1">
        <name>Mn(2+)</name>
        <dbReference type="ChEBI" id="CHEBI:29035"/>
    </cofactor>
</comment>
<dbReference type="AlphaFoldDB" id="A0A1E1XAA6"/>
<dbReference type="InterPro" id="IPR041082">
    <property type="entry name" value="Suv3_C_1"/>
</dbReference>
<organism evidence="15">
    <name type="scientific">Amblyomma aureolatum</name>
    <dbReference type="NCBI Taxonomy" id="187763"/>
    <lineage>
        <taxon>Eukaryota</taxon>
        <taxon>Metazoa</taxon>
        <taxon>Ecdysozoa</taxon>
        <taxon>Arthropoda</taxon>
        <taxon>Chelicerata</taxon>
        <taxon>Arachnida</taxon>
        <taxon>Acari</taxon>
        <taxon>Parasitiformes</taxon>
        <taxon>Ixodida</taxon>
        <taxon>Ixodoidea</taxon>
        <taxon>Ixodidae</taxon>
        <taxon>Amblyomminae</taxon>
        <taxon>Amblyomma</taxon>
    </lineage>
</organism>